<dbReference type="PANTHER" id="PTHR11101">
    <property type="entry name" value="PHOSPHATE TRANSPORTER"/>
    <property type="match status" value="1"/>
</dbReference>
<evidence type="ECO:0000256" key="1">
    <source>
        <dbReference type="ARBA" id="ARBA00001981"/>
    </source>
</evidence>
<dbReference type="Pfam" id="PF01384">
    <property type="entry name" value="PHO4"/>
    <property type="match status" value="2"/>
</dbReference>
<keyword evidence="5" id="KW-0592">Phosphate transport</keyword>
<sequence>MRGYLRPNRADHVFGVILVINLLQPAVYTALALAVMLVSGNNLSACVSTAVGARAITMRRAQLLGGVGYSLGITLQGRSMTRAVHLLLPVASEALILEVFAVTVIIFILGKLTRASISLTMSLVGVLIGASLSSGVAIDRRIVIETVAMWFITPIAAALTAYIAVKANAINAARNPWRRLVVIRLILVILSFTSAYTLGTNTLGFLVALSGYTSTSLIIGVVSAFLGAIALSRGEIRRVGAELYSLRYTPALVTLLSTTLLVEAATLLGAPLSNTQALSSGVFGAALGYRFKYLDIKPFIIIVAGWIITPLLSLGLGYIINIPAH</sequence>
<dbReference type="Proteomes" id="UP000240322">
    <property type="component" value="Unassembled WGS sequence"/>
</dbReference>
<evidence type="ECO:0000256" key="2">
    <source>
        <dbReference type="ARBA" id="ARBA00004141"/>
    </source>
</evidence>
<comment type="caution">
    <text evidence="10">The sequence shown here is derived from an EMBL/GenBank/DDBJ whole genome shotgun (WGS) entry which is preliminary data.</text>
</comment>
<evidence type="ECO:0000256" key="8">
    <source>
        <dbReference type="ARBA" id="ARBA00023136"/>
    </source>
</evidence>
<dbReference type="EMBL" id="NEXE01000012">
    <property type="protein sequence ID" value="PSN92026.1"/>
    <property type="molecule type" value="Genomic_DNA"/>
</dbReference>
<evidence type="ECO:0000256" key="4">
    <source>
        <dbReference type="ARBA" id="ARBA00022448"/>
    </source>
</evidence>
<evidence type="ECO:0000256" key="9">
    <source>
        <dbReference type="SAM" id="Phobius"/>
    </source>
</evidence>
<feature type="transmembrane region" description="Helical" evidence="9">
    <location>
        <begin position="252"/>
        <end position="272"/>
    </location>
</feature>
<evidence type="ECO:0000313" key="10">
    <source>
        <dbReference type="EMBL" id="PSN92026.1"/>
    </source>
</evidence>
<dbReference type="PANTHER" id="PTHR11101:SF80">
    <property type="entry name" value="PHOSPHATE TRANSPORTER"/>
    <property type="match status" value="1"/>
</dbReference>
<keyword evidence="8 9" id="KW-0472">Membrane</keyword>
<accession>A0A2R6B099</accession>
<comment type="function">
    <text evidence="1">Potential transporter for phosphate.</text>
</comment>
<evidence type="ECO:0000256" key="3">
    <source>
        <dbReference type="ARBA" id="ARBA00009916"/>
    </source>
</evidence>
<protein>
    <recommendedName>
        <fullName evidence="12">Anion permease</fullName>
    </recommendedName>
</protein>
<evidence type="ECO:0000256" key="5">
    <source>
        <dbReference type="ARBA" id="ARBA00022592"/>
    </source>
</evidence>
<feature type="transmembrane region" description="Helical" evidence="9">
    <location>
        <begin position="142"/>
        <end position="165"/>
    </location>
</feature>
<feature type="transmembrane region" description="Helical" evidence="9">
    <location>
        <begin position="117"/>
        <end position="136"/>
    </location>
</feature>
<dbReference type="InterPro" id="IPR001204">
    <property type="entry name" value="Phos_transporter"/>
</dbReference>
<feature type="transmembrane region" description="Helical" evidence="9">
    <location>
        <begin position="12"/>
        <end position="38"/>
    </location>
</feature>
<feature type="transmembrane region" description="Helical" evidence="9">
    <location>
        <begin position="177"/>
        <end position="199"/>
    </location>
</feature>
<dbReference type="GO" id="GO:0016020">
    <property type="term" value="C:membrane"/>
    <property type="evidence" value="ECO:0007669"/>
    <property type="project" value="UniProtKB-SubCell"/>
</dbReference>
<gene>
    <name evidence="10" type="ORF">B9Q03_02505</name>
</gene>
<feature type="transmembrane region" description="Helical" evidence="9">
    <location>
        <begin position="205"/>
        <end position="231"/>
    </location>
</feature>
<proteinExistence type="inferred from homology"/>
<dbReference type="AlphaFoldDB" id="A0A2R6B099"/>
<evidence type="ECO:0000313" key="11">
    <source>
        <dbReference type="Proteomes" id="UP000240322"/>
    </source>
</evidence>
<keyword evidence="7 9" id="KW-1133">Transmembrane helix</keyword>
<feature type="transmembrane region" description="Helical" evidence="9">
    <location>
        <begin position="299"/>
        <end position="320"/>
    </location>
</feature>
<name>A0A2R6B099_9ARCH</name>
<evidence type="ECO:0008006" key="12">
    <source>
        <dbReference type="Google" id="ProtNLM"/>
    </source>
</evidence>
<feature type="transmembrane region" description="Helical" evidence="9">
    <location>
        <begin position="86"/>
        <end position="110"/>
    </location>
</feature>
<organism evidence="10 11">
    <name type="scientific">Candidatus Marsarchaeota G2 archaeon OSP_D</name>
    <dbReference type="NCBI Taxonomy" id="1978157"/>
    <lineage>
        <taxon>Archaea</taxon>
        <taxon>Candidatus Marsarchaeota</taxon>
        <taxon>Candidatus Marsarchaeota group 2</taxon>
    </lineage>
</organism>
<evidence type="ECO:0000256" key="7">
    <source>
        <dbReference type="ARBA" id="ARBA00022989"/>
    </source>
</evidence>
<keyword evidence="4" id="KW-0813">Transport</keyword>
<comment type="subcellular location">
    <subcellularLocation>
        <location evidence="2">Membrane</location>
        <topology evidence="2">Multi-pass membrane protein</topology>
    </subcellularLocation>
</comment>
<dbReference type="GO" id="GO:0035435">
    <property type="term" value="P:phosphate ion transmembrane transport"/>
    <property type="evidence" value="ECO:0007669"/>
    <property type="project" value="TreeGrafter"/>
</dbReference>
<reference evidence="10 11" key="1">
    <citation type="submission" date="2017-04" db="EMBL/GenBank/DDBJ databases">
        <title>Novel microbial lineages endemic to geothermal iron-oxide mats fill important gaps in the evolutionary history of Archaea.</title>
        <authorList>
            <person name="Jay Z.J."/>
            <person name="Beam J.P."/>
            <person name="Dlakic M."/>
            <person name="Rusch D.B."/>
            <person name="Kozubal M.A."/>
            <person name="Inskeep W.P."/>
        </authorList>
    </citation>
    <scope>NUCLEOTIDE SEQUENCE [LARGE SCALE GENOMIC DNA]</scope>
    <source>
        <strain evidence="10">OSP_D</strain>
    </source>
</reference>
<keyword evidence="6 9" id="KW-0812">Transmembrane</keyword>
<comment type="similarity">
    <text evidence="3">Belongs to the inorganic phosphate transporter (PiT) (TC 2.A.20) family.</text>
</comment>
<evidence type="ECO:0000256" key="6">
    <source>
        <dbReference type="ARBA" id="ARBA00022692"/>
    </source>
</evidence>
<dbReference type="GO" id="GO:0005315">
    <property type="term" value="F:phosphate transmembrane transporter activity"/>
    <property type="evidence" value="ECO:0007669"/>
    <property type="project" value="InterPro"/>
</dbReference>